<comment type="subcellular location">
    <subcellularLocation>
        <location evidence="1 9">Nucleus</location>
    </subcellularLocation>
</comment>
<dbReference type="FunFam" id="3.40.50.2300:FF:000039">
    <property type="entry name" value="RNA polymerase II subunit A C-terminal domain phosphatase"/>
    <property type="match status" value="1"/>
</dbReference>
<evidence type="ECO:0000256" key="2">
    <source>
        <dbReference type="ARBA" id="ARBA00008978"/>
    </source>
</evidence>
<evidence type="ECO:0000313" key="10">
    <source>
        <dbReference type="EMBL" id="ORY90576.1"/>
    </source>
</evidence>
<gene>
    <name evidence="10" type="ORF">BCR43DRAFT_499524</name>
</gene>
<evidence type="ECO:0000256" key="6">
    <source>
        <dbReference type="ARBA" id="ARBA00023242"/>
    </source>
</evidence>
<dbReference type="GO" id="GO:0180007">
    <property type="term" value="F:RNA polymerase II CTD heptapeptide repeat S5 phosphatase activity"/>
    <property type="evidence" value="ECO:0007669"/>
    <property type="project" value="EnsemblFungi"/>
</dbReference>
<keyword evidence="11" id="KW-1185">Reference proteome</keyword>
<keyword evidence="6 9" id="KW-0539">Nucleus</keyword>
<comment type="subunit">
    <text evidence="9">Component of the cleavage and polyadenylation factor (CPF) complex.</text>
</comment>
<dbReference type="GO" id="GO:0000785">
    <property type="term" value="C:chromatin"/>
    <property type="evidence" value="ECO:0007669"/>
    <property type="project" value="EnsemblFungi"/>
</dbReference>
<dbReference type="InParanoid" id="A0A1X2H1P9"/>
<keyword evidence="4 9" id="KW-0378">Hydrolase</keyword>
<dbReference type="GO" id="GO:0001174">
    <property type="term" value="P:transcriptional start site selection at RNA polymerase II promoter"/>
    <property type="evidence" value="ECO:0007669"/>
    <property type="project" value="EnsemblFungi"/>
</dbReference>
<dbReference type="GO" id="GO:0031124">
    <property type="term" value="P:mRNA 3'-end processing"/>
    <property type="evidence" value="ECO:0007669"/>
    <property type="project" value="EnsemblFungi"/>
</dbReference>
<organism evidence="10 11">
    <name type="scientific">Syncephalastrum racemosum</name>
    <name type="common">Filamentous fungus</name>
    <dbReference type="NCBI Taxonomy" id="13706"/>
    <lineage>
        <taxon>Eukaryota</taxon>
        <taxon>Fungi</taxon>
        <taxon>Fungi incertae sedis</taxon>
        <taxon>Mucoromycota</taxon>
        <taxon>Mucoromycotina</taxon>
        <taxon>Mucoromycetes</taxon>
        <taxon>Mucorales</taxon>
        <taxon>Syncephalastraceae</taxon>
        <taxon>Syncephalastrum</taxon>
    </lineage>
</organism>
<evidence type="ECO:0000256" key="9">
    <source>
        <dbReference type="RuleBase" id="RU369031"/>
    </source>
</evidence>
<dbReference type="Proteomes" id="UP000242180">
    <property type="component" value="Unassembled WGS sequence"/>
</dbReference>
<comment type="similarity">
    <text evidence="2 9">Belongs to the SSU72 phosphatase family.</text>
</comment>
<dbReference type="GO" id="GO:0030846">
    <property type="term" value="P:termination of RNA polymerase II transcription, poly(A)-coupled"/>
    <property type="evidence" value="ECO:0007669"/>
    <property type="project" value="EnsemblFungi"/>
</dbReference>
<comment type="function">
    <text evidence="9">Component of the cleavage and polyadenylation factor (CPF) complex, which plays a key role in polyadenylation-dependent pre-mRNA 3'-end formation and cooperates with cleavage factors including the CFIA complex and NAB4/CFIB. SSU72 is required for 3'-end formation of snoRNAs.</text>
</comment>
<keyword evidence="5 9" id="KW-0904">Protein phosphatase</keyword>
<dbReference type="GO" id="GO:0006368">
    <property type="term" value="P:transcription elongation by RNA polymerase II"/>
    <property type="evidence" value="ECO:0007669"/>
    <property type="project" value="EnsemblFungi"/>
</dbReference>
<evidence type="ECO:0000256" key="1">
    <source>
        <dbReference type="ARBA" id="ARBA00004123"/>
    </source>
</evidence>
<comment type="catalytic activity">
    <reaction evidence="7 9">
        <text>O-phospho-L-seryl-[protein] + H2O = L-seryl-[protein] + phosphate</text>
        <dbReference type="Rhea" id="RHEA:20629"/>
        <dbReference type="Rhea" id="RHEA-COMP:9863"/>
        <dbReference type="Rhea" id="RHEA-COMP:11604"/>
        <dbReference type="ChEBI" id="CHEBI:15377"/>
        <dbReference type="ChEBI" id="CHEBI:29999"/>
        <dbReference type="ChEBI" id="CHEBI:43474"/>
        <dbReference type="ChEBI" id="CHEBI:83421"/>
        <dbReference type="EC" id="3.1.3.16"/>
    </reaction>
</comment>
<dbReference type="InterPro" id="IPR006811">
    <property type="entry name" value="RNA_pol_II_suA"/>
</dbReference>
<dbReference type="GO" id="GO:0030643">
    <property type="term" value="P:intracellular phosphate ion homeostasis"/>
    <property type="evidence" value="ECO:0007669"/>
    <property type="project" value="EnsemblFungi"/>
</dbReference>
<sequence length="191" mass="21850">MVKYAVICASNQNRSMEAHHVLSQRGFDVSSYGTGTSVRLPGPSIDQPNIYPFGTPYDQVYNELKEKDPRLYTQNGLLAMLDRNRRVKEAPQRWHESSDRFDVIITCEERCFDAVVEDLLNRGQTLGARTHVINVEIKDNHEEAHQGGKAILHLAEMVDESKDIDSDIENIMAAYNRDHPNYPLYHTVAFF</sequence>
<dbReference type="GO" id="GO:1902801">
    <property type="term" value="P:regulation of siRNA-independent facultative heterochromatin formation"/>
    <property type="evidence" value="ECO:0007669"/>
    <property type="project" value="EnsemblFungi"/>
</dbReference>
<comment type="caution">
    <text evidence="10">The sequence shown here is derived from an EMBL/GenBank/DDBJ whole genome shotgun (WGS) entry which is preliminary data.</text>
</comment>
<dbReference type="STRING" id="13706.A0A1X2H1P9"/>
<dbReference type="OMA" id="PNCYEFG"/>
<dbReference type="EMBL" id="MCGN01000012">
    <property type="protein sequence ID" value="ORY90576.1"/>
    <property type="molecule type" value="Genomic_DNA"/>
</dbReference>
<protein>
    <recommendedName>
        <fullName evidence="9">RNA polymerase II subunit A C-terminal domain phosphatase SSU72</fullName>
        <shortName evidence="9">CTD phosphatase SSU72</shortName>
        <ecNumber evidence="9">3.1.3.16</ecNumber>
    </recommendedName>
</protein>
<evidence type="ECO:0000256" key="7">
    <source>
        <dbReference type="ARBA" id="ARBA00047761"/>
    </source>
</evidence>
<reference evidence="10 11" key="1">
    <citation type="submission" date="2016-07" db="EMBL/GenBank/DDBJ databases">
        <title>Pervasive Adenine N6-methylation of Active Genes in Fungi.</title>
        <authorList>
            <consortium name="DOE Joint Genome Institute"/>
            <person name="Mondo S.J."/>
            <person name="Dannebaum R.O."/>
            <person name="Kuo R.C."/>
            <person name="Labutti K."/>
            <person name="Haridas S."/>
            <person name="Kuo A."/>
            <person name="Salamov A."/>
            <person name="Ahrendt S.R."/>
            <person name="Lipzen A."/>
            <person name="Sullivan W."/>
            <person name="Andreopoulos W.B."/>
            <person name="Clum A."/>
            <person name="Lindquist E."/>
            <person name="Daum C."/>
            <person name="Ramamoorthy G.K."/>
            <person name="Gryganskyi A."/>
            <person name="Culley D."/>
            <person name="Magnuson J.K."/>
            <person name="James T.Y."/>
            <person name="O'Malley M.A."/>
            <person name="Stajich J.E."/>
            <person name="Spatafora J.W."/>
            <person name="Visel A."/>
            <person name="Grigoriev I.V."/>
        </authorList>
    </citation>
    <scope>NUCLEOTIDE SEQUENCE [LARGE SCALE GENOMIC DNA]</scope>
    <source>
        <strain evidence="10 11">NRRL 2496</strain>
    </source>
</reference>
<evidence type="ECO:0000313" key="11">
    <source>
        <dbReference type="Proteomes" id="UP000242180"/>
    </source>
</evidence>
<accession>A0A1X2H1P9</accession>
<dbReference type="GO" id="GO:0031564">
    <property type="term" value="P:transcription antitermination"/>
    <property type="evidence" value="ECO:0007669"/>
    <property type="project" value="EnsemblFungi"/>
</dbReference>
<evidence type="ECO:0000256" key="8">
    <source>
        <dbReference type="ARBA" id="ARBA00048336"/>
    </source>
</evidence>
<dbReference type="GO" id="GO:0004725">
    <property type="term" value="F:protein tyrosine phosphatase activity"/>
    <property type="evidence" value="ECO:0007669"/>
    <property type="project" value="EnsemblFungi"/>
</dbReference>
<evidence type="ECO:0000256" key="3">
    <source>
        <dbReference type="ARBA" id="ARBA00022664"/>
    </source>
</evidence>
<dbReference type="GO" id="GO:0030847">
    <property type="term" value="P:termination of RNA polymerase II transcription, exosome-dependent"/>
    <property type="evidence" value="ECO:0007669"/>
    <property type="project" value="EnsemblFungi"/>
</dbReference>
<dbReference type="GO" id="GO:0032215">
    <property type="term" value="P:positive regulation of telomere maintenance via semi-conservative replication"/>
    <property type="evidence" value="ECO:0007669"/>
    <property type="project" value="EnsemblFungi"/>
</dbReference>
<dbReference type="GO" id="GO:0009302">
    <property type="term" value="P:sno(s)RNA transcription"/>
    <property type="evidence" value="ECO:0007669"/>
    <property type="project" value="EnsemblFungi"/>
</dbReference>
<comment type="catalytic activity">
    <reaction evidence="8 9">
        <text>O-phospho-L-threonyl-[protein] + H2O = L-threonyl-[protein] + phosphate</text>
        <dbReference type="Rhea" id="RHEA:47004"/>
        <dbReference type="Rhea" id="RHEA-COMP:11060"/>
        <dbReference type="Rhea" id="RHEA-COMP:11605"/>
        <dbReference type="ChEBI" id="CHEBI:15377"/>
        <dbReference type="ChEBI" id="CHEBI:30013"/>
        <dbReference type="ChEBI" id="CHEBI:43474"/>
        <dbReference type="ChEBI" id="CHEBI:61977"/>
        <dbReference type="EC" id="3.1.3.16"/>
    </reaction>
</comment>
<dbReference type="OrthoDB" id="57957at2759"/>
<dbReference type="Gene3D" id="3.40.50.2300">
    <property type="match status" value="2"/>
</dbReference>
<name>A0A1X2H1P9_SYNRA</name>
<dbReference type="GO" id="GO:0090052">
    <property type="term" value="P:regulation of pericentric heterochromatin formation"/>
    <property type="evidence" value="ECO:0007669"/>
    <property type="project" value="EnsemblFungi"/>
</dbReference>
<evidence type="ECO:0000256" key="5">
    <source>
        <dbReference type="ARBA" id="ARBA00022912"/>
    </source>
</evidence>
<proteinExistence type="inferred from homology"/>
<comment type="function">
    <text evidence="9">Processively dephosphorylates Ser-5 of the heptad repeats YSPTSPS in the C-terminal domain of the largest RNA polymerase II subunit (RPB1).</text>
</comment>
<dbReference type="EC" id="3.1.3.16" evidence="9"/>
<dbReference type="FunCoup" id="A0A1X2H1P9">
    <property type="interactions" value="620"/>
</dbReference>
<dbReference type="Pfam" id="PF04722">
    <property type="entry name" value="Ssu72"/>
    <property type="match status" value="1"/>
</dbReference>
<keyword evidence="3 9" id="KW-0507">mRNA processing</keyword>
<dbReference type="GO" id="GO:0005847">
    <property type="term" value="C:mRNA cleavage and polyadenylation specificity factor complex"/>
    <property type="evidence" value="ECO:0007669"/>
    <property type="project" value="EnsemblFungi"/>
</dbReference>
<evidence type="ECO:0000256" key="4">
    <source>
        <dbReference type="ARBA" id="ARBA00022801"/>
    </source>
</evidence>
<dbReference type="AlphaFoldDB" id="A0A1X2H1P9"/>
<dbReference type="PANTHER" id="PTHR20383">
    <property type="entry name" value="RNA POLYMERASE II SUBUNIT A C-TERMINAL DOMAIN PHOSPHATASE"/>
    <property type="match status" value="1"/>
</dbReference>